<dbReference type="GO" id="GO:0004746">
    <property type="term" value="F:riboflavin synthase activity"/>
    <property type="evidence" value="ECO:0007669"/>
    <property type="project" value="UniProtKB-EC"/>
</dbReference>
<keyword evidence="13" id="KW-1185">Reference proteome</keyword>
<evidence type="ECO:0000256" key="9">
    <source>
        <dbReference type="NCBIfam" id="TIGR00187"/>
    </source>
</evidence>
<dbReference type="NCBIfam" id="NF009566">
    <property type="entry name" value="PRK13020.1"/>
    <property type="match status" value="1"/>
</dbReference>
<dbReference type="PROSITE" id="PS51177">
    <property type="entry name" value="LUMAZINE_BIND"/>
    <property type="match status" value="2"/>
</dbReference>
<evidence type="ECO:0000256" key="1">
    <source>
        <dbReference type="ARBA" id="ARBA00000968"/>
    </source>
</evidence>
<evidence type="ECO:0000256" key="7">
    <source>
        <dbReference type="ARBA" id="ARBA00022679"/>
    </source>
</evidence>
<feature type="domain" description="Lumazine-binding" evidence="11">
    <location>
        <begin position="97"/>
        <end position="196"/>
    </location>
</feature>
<dbReference type="Gene3D" id="2.40.30.20">
    <property type="match status" value="2"/>
</dbReference>
<keyword evidence="7 12" id="KW-0808">Transferase</keyword>
<dbReference type="CDD" id="cd00402">
    <property type="entry name" value="Riboflavin_synthase_like"/>
    <property type="match status" value="1"/>
</dbReference>
<comment type="caution">
    <text evidence="12">The sequence shown here is derived from an EMBL/GenBank/DDBJ whole genome shotgun (WGS) entry which is preliminary data.</text>
</comment>
<dbReference type="InterPro" id="IPR001783">
    <property type="entry name" value="Lumazine-bd"/>
</dbReference>
<evidence type="ECO:0000256" key="3">
    <source>
        <dbReference type="ARBA" id="ARBA00004887"/>
    </source>
</evidence>
<dbReference type="PIRSF" id="PIRSF000498">
    <property type="entry name" value="Riboflavin_syn_A"/>
    <property type="match status" value="1"/>
</dbReference>
<comment type="catalytic activity">
    <reaction evidence="1">
        <text>2 6,7-dimethyl-8-(1-D-ribityl)lumazine + H(+) = 5-amino-6-(D-ribitylamino)uracil + riboflavin</text>
        <dbReference type="Rhea" id="RHEA:20772"/>
        <dbReference type="ChEBI" id="CHEBI:15378"/>
        <dbReference type="ChEBI" id="CHEBI:15934"/>
        <dbReference type="ChEBI" id="CHEBI:57986"/>
        <dbReference type="ChEBI" id="CHEBI:58201"/>
        <dbReference type="EC" id="2.5.1.9"/>
    </reaction>
</comment>
<gene>
    <name evidence="12" type="primary">ribE</name>
    <name evidence="12" type="ORF">WAK64_16675</name>
</gene>
<dbReference type="InterPro" id="IPR023366">
    <property type="entry name" value="ATP_synth_asu-like_sf"/>
</dbReference>
<feature type="repeat" description="Lumazine-binding" evidence="10">
    <location>
        <begin position="1"/>
        <end position="96"/>
    </location>
</feature>
<evidence type="ECO:0000256" key="2">
    <source>
        <dbReference type="ARBA" id="ARBA00002803"/>
    </source>
</evidence>
<dbReference type="PANTHER" id="PTHR21098:SF12">
    <property type="entry name" value="RIBOFLAVIN SYNTHASE"/>
    <property type="match status" value="1"/>
</dbReference>
<name>A0ABU8HHP2_9BACI</name>
<dbReference type="InterPro" id="IPR017938">
    <property type="entry name" value="Riboflavin_synthase-like_b-brl"/>
</dbReference>
<sequence>MFTGLIEEIGVIQNIRAKRESLEVIVNCRKVLEDIKIGDSIAVNGVCLTVTSFTSSNFIADVMPETYHATSLKSLTKGTNVNLERAMRANGRFGGHFVSGHVDTVGIVETKEYRENAVYMKMRLADKKYMSFMMEKGSIAIDGTSLTIFSVLDDENSFSISLIPQTQQDTILTRKQIGDEVNIECDMVVKYMNRLMSRSRGVEESTSSMDLSFLQKHGFAE</sequence>
<reference evidence="12 13" key="1">
    <citation type="journal article" date="2018" name="J. Microbiol.">
        <title>Bacillus spongiae sp. nov., isolated from sponge of Jeju Island.</title>
        <authorList>
            <person name="Lee G.E."/>
            <person name="Im W.T."/>
            <person name="Park J.S."/>
        </authorList>
    </citation>
    <scope>NUCLEOTIDE SEQUENCE [LARGE SCALE GENOMIC DNA]</scope>
    <source>
        <strain evidence="12 13">135PIL107-10</strain>
    </source>
</reference>
<dbReference type="Pfam" id="PF00677">
    <property type="entry name" value="Lum_binding"/>
    <property type="match status" value="2"/>
</dbReference>
<dbReference type="RefSeq" id="WP_336588132.1">
    <property type="nucleotide sequence ID" value="NZ_JBBAXC010000015.1"/>
</dbReference>
<accession>A0ABU8HHP2</accession>
<feature type="repeat" description="Lumazine-binding" evidence="10">
    <location>
        <begin position="97"/>
        <end position="196"/>
    </location>
</feature>
<dbReference type="NCBIfam" id="NF006767">
    <property type="entry name" value="PRK09289.1"/>
    <property type="match status" value="1"/>
</dbReference>
<evidence type="ECO:0000313" key="12">
    <source>
        <dbReference type="EMBL" id="MEI5908684.1"/>
    </source>
</evidence>
<organism evidence="12 13">
    <name type="scientific">Bacillus spongiae</name>
    <dbReference type="NCBI Taxonomy" id="2683610"/>
    <lineage>
        <taxon>Bacteria</taxon>
        <taxon>Bacillati</taxon>
        <taxon>Bacillota</taxon>
        <taxon>Bacilli</taxon>
        <taxon>Bacillales</taxon>
        <taxon>Bacillaceae</taxon>
        <taxon>Bacillus</taxon>
    </lineage>
</organism>
<dbReference type="PANTHER" id="PTHR21098">
    <property type="entry name" value="RIBOFLAVIN SYNTHASE ALPHA CHAIN"/>
    <property type="match status" value="1"/>
</dbReference>
<evidence type="ECO:0000256" key="8">
    <source>
        <dbReference type="ARBA" id="ARBA00022737"/>
    </source>
</evidence>
<protein>
    <recommendedName>
        <fullName evidence="5 9">Riboflavin synthase</fullName>
        <ecNumber evidence="4 9">2.5.1.9</ecNumber>
    </recommendedName>
</protein>
<dbReference type="NCBIfam" id="TIGR00187">
    <property type="entry name" value="ribE"/>
    <property type="match status" value="1"/>
</dbReference>
<dbReference type="SUPFAM" id="SSF63380">
    <property type="entry name" value="Riboflavin synthase domain-like"/>
    <property type="match status" value="2"/>
</dbReference>
<dbReference type="Proteomes" id="UP001312865">
    <property type="component" value="Unassembled WGS sequence"/>
</dbReference>
<keyword evidence="6" id="KW-0686">Riboflavin biosynthesis</keyword>
<evidence type="ECO:0000313" key="13">
    <source>
        <dbReference type="Proteomes" id="UP001312865"/>
    </source>
</evidence>
<comment type="pathway">
    <text evidence="3">Cofactor biosynthesis; riboflavin biosynthesis; riboflavin from 2-hydroxy-3-oxobutyl phosphate and 5-amino-6-(D-ribitylamino)uracil: step 2/2.</text>
</comment>
<evidence type="ECO:0000256" key="10">
    <source>
        <dbReference type="PROSITE-ProRule" id="PRU00524"/>
    </source>
</evidence>
<evidence type="ECO:0000256" key="6">
    <source>
        <dbReference type="ARBA" id="ARBA00022619"/>
    </source>
</evidence>
<dbReference type="InterPro" id="IPR026017">
    <property type="entry name" value="Lumazine-bd_dom"/>
</dbReference>
<comment type="function">
    <text evidence="2">Catalyzes the dismutation of two molecules of 6,7-dimethyl-8-ribityllumazine, resulting in the formation of riboflavin and 5-amino-6-(D-ribitylamino)uracil.</text>
</comment>
<evidence type="ECO:0000256" key="5">
    <source>
        <dbReference type="ARBA" id="ARBA00013950"/>
    </source>
</evidence>
<dbReference type="EC" id="2.5.1.9" evidence="4 9"/>
<dbReference type="EMBL" id="JBBAXC010000015">
    <property type="protein sequence ID" value="MEI5908684.1"/>
    <property type="molecule type" value="Genomic_DNA"/>
</dbReference>
<evidence type="ECO:0000256" key="4">
    <source>
        <dbReference type="ARBA" id="ARBA00012827"/>
    </source>
</evidence>
<evidence type="ECO:0000259" key="11">
    <source>
        <dbReference type="PROSITE" id="PS51177"/>
    </source>
</evidence>
<feature type="domain" description="Lumazine-binding" evidence="11">
    <location>
        <begin position="1"/>
        <end position="96"/>
    </location>
</feature>
<keyword evidence="8" id="KW-0677">Repeat</keyword>
<proteinExistence type="predicted"/>